<sequence length="236" mass="26381">MKREILVLLMVLFSTYTYAQTIWDGPNITFTKPNNADHTLEVNQDRITSNVWITRGSSKGIFNIKQEAAYSGSGTSGNSPIDTEWAFGTTNNIETLTFTTWAVAMDKSPASQVNKDMVVHLISDNIYIDIKFLSWSNFNNGAGFSYQRSSDPSLGVDRFSNIKFSISPNPNNSEIRLHFPSPATDVSVNIYNILGKKIYSSPEYKAPINVLSWSKGIYLVQVNALGNTITKRFIKN</sequence>
<feature type="domain" description="Secretion system C-terminal sorting" evidence="3">
    <location>
        <begin position="166"/>
        <end position="234"/>
    </location>
</feature>
<dbReference type="InterPro" id="IPR026444">
    <property type="entry name" value="Secre_tail"/>
</dbReference>
<keyword evidence="1 2" id="KW-0732">Signal</keyword>
<dbReference type="AlphaFoldDB" id="A0A8J7LXP5"/>
<keyword evidence="5" id="KW-1185">Reference proteome</keyword>
<protein>
    <submittedName>
        <fullName evidence="4">T9SS type A sorting domain-containing protein</fullName>
    </submittedName>
</protein>
<dbReference type="EMBL" id="JAELVQ010000002">
    <property type="protein sequence ID" value="MBJ6367091.1"/>
    <property type="molecule type" value="Genomic_DNA"/>
</dbReference>
<feature type="chain" id="PRO_5035192378" evidence="2">
    <location>
        <begin position="20"/>
        <end position="236"/>
    </location>
</feature>
<dbReference type="Pfam" id="PF18962">
    <property type="entry name" value="Por_Secre_tail"/>
    <property type="match status" value="1"/>
</dbReference>
<evidence type="ECO:0000259" key="3">
    <source>
        <dbReference type="Pfam" id="PF18962"/>
    </source>
</evidence>
<evidence type="ECO:0000313" key="4">
    <source>
        <dbReference type="EMBL" id="MBJ6367091.1"/>
    </source>
</evidence>
<dbReference type="Proteomes" id="UP000610931">
    <property type="component" value="Unassembled WGS sequence"/>
</dbReference>
<feature type="signal peptide" evidence="2">
    <location>
        <begin position="1"/>
        <end position="19"/>
    </location>
</feature>
<organism evidence="4 5">
    <name type="scientific">Snuella sedimenti</name>
    <dbReference type="NCBI Taxonomy" id="2798802"/>
    <lineage>
        <taxon>Bacteria</taxon>
        <taxon>Pseudomonadati</taxon>
        <taxon>Bacteroidota</taxon>
        <taxon>Flavobacteriia</taxon>
        <taxon>Flavobacteriales</taxon>
        <taxon>Flavobacteriaceae</taxon>
        <taxon>Snuella</taxon>
    </lineage>
</organism>
<accession>A0A8J7LXP5</accession>
<comment type="caution">
    <text evidence="4">The sequence shown here is derived from an EMBL/GenBank/DDBJ whole genome shotgun (WGS) entry which is preliminary data.</text>
</comment>
<evidence type="ECO:0000256" key="2">
    <source>
        <dbReference type="SAM" id="SignalP"/>
    </source>
</evidence>
<evidence type="ECO:0000256" key="1">
    <source>
        <dbReference type="ARBA" id="ARBA00022729"/>
    </source>
</evidence>
<dbReference type="RefSeq" id="WP_199113272.1">
    <property type="nucleotide sequence ID" value="NZ_JAELVQ010000002.1"/>
</dbReference>
<proteinExistence type="predicted"/>
<dbReference type="NCBIfam" id="TIGR04183">
    <property type="entry name" value="Por_Secre_tail"/>
    <property type="match status" value="1"/>
</dbReference>
<evidence type="ECO:0000313" key="5">
    <source>
        <dbReference type="Proteomes" id="UP000610931"/>
    </source>
</evidence>
<name>A0A8J7LXP5_9FLAO</name>
<reference evidence="4" key="1">
    <citation type="submission" date="2020-12" db="EMBL/GenBank/DDBJ databases">
        <title>Snuella sp. nov., isolated from sediment in Incheon.</title>
        <authorList>
            <person name="Kim W."/>
        </authorList>
    </citation>
    <scope>NUCLEOTIDE SEQUENCE</scope>
    <source>
        <strain evidence="4">CAU 1569</strain>
    </source>
</reference>
<gene>
    <name evidence="4" type="ORF">JF259_03210</name>
</gene>